<gene>
    <name evidence="2" type="ORF">V7S43_006524</name>
</gene>
<accession>A0ABD3FRV7</accession>
<dbReference type="PROSITE" id="PS50096">
    <property type="entry name" value="IQ"/>
    <property type="match status" value="1"/>
</dbReference>
<evidence type="ECO:0000313" key="3">
    <source>
        <dbReference type="Proteomes" id="UP001632037"/>
    </source>
</evidence>
<evidence type="ECO:0000256" key="1">
    <source>
        <dbReference type="SAM" id="MobiDB-lite"/>
    </source>
</evidence>
<feature type="region of interest" description="Disordered" evidence="1">
    <location>
        <begin position="1"/>
        <end position="167"/>
    </location>
</feature>
<protein>
    <submittedName>
        <fullName evidence="2">Uncharacterized protein</fullName>
    </submittedName>
</protein>
<dbReference type="EMBL" id="JBIMZQ010000011">
    <property type="protein sequence ID" value="KAL3668440.1"/>
    <property type="molecule type" value="Genomic_DNA"/>
</dbReference>
<comment type="caution">
    <text evidence="2">The sequence shown here is derived from an EMBL/GenBank/DDBJ whole genome shotgun (WGS) entry which is preliminary data.</text>
</comment>
<dbReference type="AlphaFoldDB" id="A0ABD3FRV7"/>
<name>A0ABD3FRV7_9STRA</name>
<proteinExistence type="predicted"/>
<sequence>MVAKAAKKHKDSDNGVKTAIESSPVPPSQPQRPKSKDTVESPRVLRPQPPVGVSSRTDVDIYRYSQGTGHRMAIQPLFGQRRGSGGVMRPPSTKKKVEKTEETVSSVDLDVVDDGDSPKGEKEDDKSTISEETSETNVAKSGGSNQEDGRTSSPTPEDCVGGSIKIEPDLRTLVDDNQGSAVTNESTALLTEVLGPPSLLKKLDISSCHEPFLQSEGPKLTWLRNIVESALTTTVSSSSIAACTSTPDLIVYKTLAKDLRTFGGRNVHITVLLSSRGDTHIACKLEGMSEETTIPITISNLDQSKLLRRDLPILTPKWASWIISRVSCDSKLTFYLDFSDTESEKRLCFSEPIYSSGKGLIVEMVALVTISSLLISIREADSNAKTTEVLLQADDLRRLAISLGKWSADGVDQEIAELFDDHIFLSQIVAKSNVVRLGMNCARFTNECDDSLFTCRYQASFPEVAVDVPASQNTLINAVIVDVPSYVQEALKENNFVGTVALLAQAYVENGILSTLRQFQQQEAVQLNVAACMEQAAAMDNEATFNERVEHNLEAAQMSKLREIAIVSIVDDMILDFIAYECRIELHTAKYSGGYDDHYASKVRAAYRMSTQKRSYEHKKHVRMRAAQMLQALQRGIIARRRYSELKVEREKYLFYGFRSSLYHATTNMKDPRLRAQELSKEAEHRRHAFLMHVIQGYVAENFTDEEFQVSVEVVRDLYNEYGVVVGCSMNFGDVVVSYLDCDSAQRKLSNSHVSAALLLGLRDQYDDTFGLSSSARRMQRAPETALAPPRWMLKTCLSFQQSNLDRLAGLRLTRKLAGRKSAHLVARDYRSVLASSFDSFDKCRAAWEMDIRTRLEQQRTLDTFSADELAQHCLDLLISSVKGGEQSALVRPLVVILIGVVVADWGIDPDPLFEALNLCGRHCHGKTAIRIVEDKFNQFAARMNEIHGKQSVLTIRKEISQELEDFEKLLALRCLNMAVDDAVTVPTSELLHVMLKGNLDEEYIRHGLSTVLPIASITEKHDLARKILYAFANASYGEAFNLICWSCLDVAENVTVEAARFLDKITRPIADNDVDKKTNHRSSDSLAARALYLLSGSQAVRFLQFLAKVAQFNKFIQKRVLAHLTPYSDKYEMHRLASAVCSLEDFSIVSKIFDGYFSIDSLQSSTALWTQYSTLFGEVRSIKAMNDMEKQI</sequence>
<dbReference type="Proteomes" id="UP001632037">
    <property type="component" value="Unassembled WGS sequence"/>
</dbReference>
<reference evidence="2 3" key="1">
    <citation type="submission" date="2024-09" db="EMBL/GenBank/DDBJ databases">
        <title>Genome sequencing and assembly of Phytophthora oleae, isolate VK10A, causative agent of rot of olive drupes.</title>
        <authorList>
            <person name="Conti Taguali S."/>
            <person name="Riolo M."/>
            <person name="La Spada F."/>
            <person name="Cacciola S.O."/>
            <person name="Dionisio G."/>
        </authorList>
    </citation>
    <scope>NUCLEOTIDE SEQUENCE [LARGE SCALE GENOMIC DNA]</scope>
    <source>
        <strain evidence="2 3">VK10A</strain>
    </source>
</reference>
<organism evidence="2 3">
    <name type="scientific">Phytophthora oleae</name>
    <dbReference type="NCBI Taxonomy" id="2107226"/>
    <lineage>
        <taxon>Eukaryota</taxon>
        <taxon>Sar</taxon>
        <taxon>Stramenopiles</taxon>
        <taxon>Oomycota</taxon>
        <taxon>Peronosporomycetes</taxon>
        <taxon>Peronosporales</taxon>
        <taxon>Peronosporaceae</taxon>
        <taxon>Phytophthora</taxon>
    </lineage>
</organism>
<keyword evidence="3" id="KW-1185">Reference proteome</keyword>
<feature type="compositionally biased region" description="Polar residues" evidence="1">
    <location>
        <begin position="135"/>
        <end position="155"/>
    </location>
</feature>
<feature type="compositionally biased region" description="Basic and acidic residues" evidence="1">
    <location>
        <begin position="116"/>
        <end position="129"/>
    </location>
</feature>
<evidence type="ECO:0000313" key="2">
    <source>
        <dbReference type="EMBL" id="KAL3668440.1"/>
    </source>
</evidence>